<sequence length="168" mass="19856">MRIPPYYRKPEWQRFFSGMAVGAVLGWILFLYIYGVSMEKSSKKIEQQKDEIAELKSDIQIWMDDYAELNKKNQEKLTVQEIKVKIVNDQKYKKYLDTLSIYEIEEETKGQLNILLAKDLDSVFKSRELITKLIENKSIKVNDKRYKLKIKSMVIYTSVSIQVEISLD</sequence>
<dbReference type="InterPro" id="IPR048198">
    <property type="entry name" value="YtrI"/>
</dbReference>
<dbReference type="InterPro" id="IPR058620">
    <property type="entry name" value="YtrI_C"/>
</dbReference>
<proteinExistence type="predicted"/>
<protein>
    <submittedName>
        <fullName evidence="4">Sporulation protein</fullName>
    </submittedName>
</protein>
<dbReference type="RefSeq" id="WP_125479485.1">
    <property type="nucleotide sequence ID" value="NZ_RSFW01000010.1"/>
</dbReference>
<keyword evidence="1" id="KW-0175">Coiled coil</keyword>
<evidence type="ECO:0000259" key="3">
    <source>
        <dbReference type="Pfam" id="PF26347"/>
    </source>
</evidence>
<organism evidence="4 5">
    <name type="scientific">Mesobacillus subterraneus</name>
    <dbReference type="NCBI Taxonomy" id="285983"/>
    <lineage>
        <taxon>Bacteria</taxon>
        <taxon>Bacillati</taxon>
        <taxon>Bacillota</taxon>
        <taxon>Bacilli</taxon>
        <taxon>Bacillales</taxon>
        <taxon>Bacillaceae</taxon>
        <taxon>Mesobacillus</taxon>
    </lineage>
</organism>
<feature type="transmembrane region" description="Helical" evidence="2">
    <location>
        <begin position="15"/>
        <end position="34"/>
    </location>
</feature>
<feature type="domain" description="Sporulation membrane protein YtrI C-terminal" evidence="3">
    <location>
        <begin position="80"/>
        <end position="165"/>
    </location>
</feature>
<keyword evidence="2" id="KW-0472">Membrane</keyword>
<evidence type="ECO:0000256" key="2">
    <source>
        <dbReference type="SAM" id="Phobius"/>
    </source>
</evidence>
<dbReference type="OrthoDB" id="2691164at2"/>
<evidence type="ECO:0000313" key="4">
    <source>
        <dbReference type="EMBL" id="RSD27706.1"/>
    </source>
</evidence>
<reference evidence="5" key="1">
    <citation type="submission" date="2018-12" db="EMBL/GenBank/DDBJ databases">
        <title>Bacillus chawlae sp. nov., Bacillus glennii sp. nov., and Bacillus saganii sp. nov. Isolated from the Vehicle Assembly Building at Kennedy Space Center where the Viking Spacecraft were Assembled.</title>
        <authorList>
            <person name="Seuylemezian A."/>
            <person name="Vaishampayan P."/>
        </authorList>
    </citation>
    <scope>NUCLEOTIDE SEQUENCE [LARGE SCALE GENOMIC DNA]</scope>
    <source>
        <strain evidence="5">DSM 13966</strain>
    </source>
</reference>
<gene>
    <name evidence="4" type="ORF">EJA10_07960</name>
</gene>
<name>A0A3R9KWI4_9BACI</name>
<feature type="coiled-coil region" evidence="1">
    <location>
        <begin position="38"/>
        <end position="72"/>
    </location>
</feature>
<dbReference type="Proteomes" id="UP000279911">
    <property type="component" value="Unassembled WGS sequence"/>
</dbReference>
<evidence type="ECO:0000256" key="1">
    <source>
        <dbReference type="SAM" id="Coils"/>
    </source>
</evidence>
<dbReference type="Pfam" id="PF26347">
    <property type="entry name" value="YtrI_sporulation"/>
    <property type="match status" value="1"/>
</dbReference>
<evidence type="ECO:0000313" key="5">
    <source>
        <dbReference type="Proteomes" id="UP000279911"/>
    </source>
</evidence>
<accession>A0A3R9KWI4</accession>
<keyword evidence="2" id="KW-0812">Transmembrane</keyword>
<dbReference type="NCBIfam" id="NF041479">
    <property type="entry name" value="spor_membprot_YtrI"/>
    <property type="match status" value="1"/>
</dbReference>
<comment type="caution">
    <text evidence="4">The sequence shown here is derived from an EMBL/GenBank/DDBJ whole genome shotgun (WGS) entry which is preliminary data.</text>
</comment>
<dbReference type="STRING" id="285983.UB32_09915"/>
<dbReference type="EMBL" id="RSFW01000010">
    <property type="protein sequence ID" value="RSD27706.1"/>
    <property type="molecule type" value="Genomic_DNA"/>
</dbReference>
<dbReference type="AlphaFoldDB" id="A0A3R9KWI4"/>
<keyword evidence="2" id="KW-1133">Transmembrane helix</keyword>